<feature type="region of interest" description="Disordered" evidence="3">
    <location>
        <begin position="328"/>
        <end position="367"/>
    </location>
</feature>
<dbReference type="GO" id="GO:0000981">
    <property type="term" value="F:DNA-binding transcription factor activity, RNA polymerase II-specific"/>
    <property type="evidence" value="ECO:0007669"/>
    <property type="project" value="InterPro"/>
</dbReference>
<dbReference type="InterPro" id="IPR050335">
    <property type="entry name" value="ERT1_acuK_gluconeogen_tf"/>
</dbReference>
<dbReference type="CDD" id="cd00067">
    <property type="entry name" value="GAL4"/>
    <property type="match status" value="1"/>
</dbReference>
<dbReference type="Pfam" id="PF00172">
    <property type="entry name" value="Zn_clus"/>
    <property type="match status" value="1"/>
</dbReference>
<feature type="region of interest" description="Disordered" evidence="3">
    <location>
        <begin position="382"/>
        <end position="407"/>
    </location>
</feature>
<evidence type="ECO:0000256" key="1">
    <source>
        <dbReference type="ARBA" id="ARBA00022723"/>
    </source>
</evidence>
<feature type="compositionally biased region" description="Polar residues" evidence="3">
    <location>
        <begin position="238"/>
        <end position="247"/>
    </location>
</feature>
<proteinExistence type="predicted"/>
<comment type="caution">
    <text evidence="5">The sequence shown here is derived from an EMBL/GenBank/DDBJ whole genome shotgun (WGS) entry which is preliminary data.</text>
</comment>
<feature type="compositionally biased region" description="Low complexity" evidence="3">
    <location>
        <begin position="252"/>
        <end position="261"/>
    </location>
</feature>
<dbReference type="Gene3D" id="4.10.240.10">
    <property type="entry name" value="Zn(2)-C6 fungal-type DNA-binding domain"/>
    <property type="match status" value="1"/>
</dbReference>
<keyword evidence="1" id="KW-0479">Metal-binding</keyword>
<evidence type="ECO:0000313" key="6">
    <source>
        <dbReference type="Proteomes" id="UP000612746"/>
    </source>
</evidence>
<reference evidence="5" key="1">
    <citation type="submission" date="2020-12" db="EMBL/GenBank/DDBJ databases">
        <title>Metabolic potential, ecology and presence of endohyphal bacteria is reflected in genomic diversity of Mucoromycotina.</title>
        <authorList>
            <person name="Muszewska A."/>
            <person name="Okrasinska A."/>
            <person name="Steczkiewicz K."/>
            <person name="Drgas O."/>
            <person name="Orlowska M."/>
            <person name="Perlinska-Lenart U."/>
            <person name="Aleksandrzak-Piekarczyk T."/>
            <person name="Szatraj K."/>
            <person name="Zielenkiewicz U."/>
            <person name="Pilsyk S."/>
            <person name="Malc E."/>
            <person name="Mieczkowski P."/>
            <person name="Kruszewska J.S."/>
            <person name="Biernat P."/>
            <person name="Pawlowska J."/>
        </authorList>
    </citation>
    <scope>NUCLEOTIDE SEQUENCE</scope>
    <source>
        <strain evidence="5">WA0000051536</strain>
    </source>
</reference>
<dbReference type="OrthoDB" id="1555531at2759"/>
<dbReference type="PANTHER" id="PTHR47659:SF7">
    <property type="entry name" value="FUNGAL TRANSCRIPTIONAL REGULATORY PROTEIN, N-TERMINAL DOMAIN-CONTAINING PROTEIN"/>
    <property type="match status" value="1"/>
</dbReference>
<dbReference type="InterPro" id="IPR036864">
    <property type="entry name" value="Zn2-C6_fun-type_DNA-bd_sf"/>
</dbReference>
<dbReference type="AlphaFoldDB" id="A0A8H7UJ85"/>
<gene>
    <name evidence="5" type="ORF">INT44_001955</name>
</gene>
<dbReference type="GO" id="GO:0008270">
    <property type="term" value="F:zinc ion binding"/>
    <property type="evidence" value="ECO:0007669"/>
    <property type="project" value="InterPro"/>
</dbReference>
<accession>A0A8H7UJ85</accession>
<evidence type="ECO:0000313" key="5">
    <source>
        <dbReference type="EMBL" id="KAG2185165.1"/>
    </source>
</evidence>
<dbReference type="EMBL" id="JAEPRA010000005">
    <property type="protein sequence ID" value="KAG2185165.1"/>
    <property type="molecule type" value="Genomic_DNA"/>
</dbReference>
<organism evidence="5 6">
    <name type="scientific">Umbelopsis vinacea</name>
    <dbReference type="NCBI Taxonomy" id="44442"/>
    <lineage>
        <taxon>Eukaryota</taxon>
        <taxon>Fungi</taxon>
        <taxon>Fungi incertae sedis</taxon>
        <taxon>Mucoromycota</taxon>
        <taxon>Mucoromycotina</taxon>
        <taxon>Umbelopsidomycetes</taxon>
        <taxon>Umbelopsidales</taxon>
        <taxon>Umbelopsidaceae</taxon>
        <taxon>Umbelopsis</taxon>
    </lineage>
</organism>
<dbReference type="PANTHER" id="PTHR47659">
    <property type="entry name" value="ZN(II)2CYS6 TRANSCRIPTION FACTOR (EUROFUNG)-RELATED"/>
    <property type="match status" value="1"/>
</dbReference>
<feature type="region of interest" description="Disordered" evidence="3">
    <location>
        <begin position="215"/>
        <end position="271"/>
    </location>
</feature>
<dbReference type="PROSITE" id="PS00463">
    <property type="entry name" value="ZN2_CY6_FUNGAL_1"/>
    <property type="match status" value="1"/>
</dbReference>
<name>A0A8H7UJ85_9FUNG</name>
<evidence type="ECO:0000259" key="4">
    <source>
        <dbReference type="PROSITE" id="PS50048"/>
    </source>
</evidence>
<dbReference type="SUPFAM" id="SSF57701">
    <property type="entry name" value="Zn2/Cys6 DNA-binding domain"/>
    <property type="match status" value="1"/>
</dbReference>
<dbReference type="PROSITE" id="PS50048">
    <property type="entry name" value="ZN2_CY6_FUNGAL_2"/>
    <property type="match status" value="1"/>
</dbReference>
<dbReference type="InterPro" id="IPR001138">
    <property type="entry name" value="Zn2Cys6_DnaBD"/>
</dbReference>
<feature type="compositionally biased region" description="Basic residues" evidence="3">
    <location>
        <begin position="464"/>
        <end position="473"/>
    </location>
</feature>
<dbReference type="Proteomes" id="UP000612746">
    <property type="component" value="Unassembled WGS sequence"/>
</dbReference>
<evidence type="ECO:0000256" key="2">
    <source>
        <dbReference type="ARBA" id="ARBA00023242"/>
    </source>
</evidence>
<feature type="compositionally biased region" description="Acidic residues" evidence="3">
    <location>
        <begin position="387"/>
        <end position="406"/>
    </location>
</feature>
<feature type="compositionally biased region" description="Low complexity" evidence="3">
    <location>
        <begin position="222"/>
        <end position="237"/>
    </location>
</feature>
<feature type="compositionally biased region" description="Low complexity" evidence="3">
    <location>
        <begin position="353"/>
        <end position="367"/>
    </location>
</feature>
<sequence>MDTAFNYFHIYNFLEPLHEPSLSNSSSTASIMSSNVSLPEFDEHQFLVNSLQTNMPQSRPNTQMETTNNDYALYHQQQSINMMGVPNHHSENIFEPSFGYATLSPRSSRLGTGATFSTDFGYLAADTTDHKQYNWLYDSMDAYMPTMNNVDGDFLVNTLMQQQQDSCFTNEAIETAIGGMSCNYVSMNDVNSLVSDIDCKNFGSQPTRVANDQHQMMDEKMSAPSSNSPHYSSIFSSKSGSDTSLSPKHTRSFSSSETSNNSDEDSEVGDDLFSSRQTDMFTAWRNPPAQDKKIFIKIKKSQSSGNMNSKSLGQRKLSKKSFTNLYLTSVNQAKNMGKRTDKPRRKFESPPHSARSTSSLASLTQSSNALTLSDSITRDLTCHGASEEEEEDDTPYVDDEDDDEDDDYRHATAISTHNHSKKGRNVDKACNHCKRSHLRCDDMRPCKRCVSTGKTGCKDVEHKPRGRPKIHKK</sequence>
<evidence type="ECO:0000256" key="3">
    <source>
        <dbReference type="SAM" id="MobiDB-lite"/>
    </source>
</evidence>
<protein>
    <recommendedName>
        <fullName evidence="4">Zn(2)-C6 fungal-type domain-containing protein</fullName>
    </recommendedName>
</protein>
<keyword evidence="2" id="KW-0539">Nucleus</keyword>
<keyword evidence="6" id="KW-1185">Reference proteome</keyword>
<dbReference type="SMART" id="SM00066">
    <property type="entry name" value="GAL4"/>
    <property type="match status" value="1"/>
</dbReference>
<feature type="region of interest" description="Disordered" evidence="3">
    <location>
        <begin position="451"/>
        <end position="473"/>
    </location>
</feature>
<feature type="domain" description="Zn(2)-C6 fungal-type" evidence="4">
    <location>
        <begin position="429"/>
        <end position="457"/>
    </location>
</feature>